<evidence type="ECO:0000313" key="10">
    <source>
        <dbReference type="Proteomes" id="UP001431131"/>
    </source>
</evidence>
<feature type="transmembrane region" description="Helical" evidence="7">
    <location>
        <begin position="12"/>
        <end position="32"/>
    </location>
</feature>
<name>A0AAW5E2W7_9BACI</name>
<evidence type="ECO:0000256" key="3">
    <source>
        <dbReference type="ARBA" id="ARBA00022692"/>
    </source>
</evidence>
<evidence type="ECO:0000256" key="4">
    <source>
        <dbReference type="ARBA" id="ARBA00022801"/>
    </source>
</evidence>
<feature type="transmembrane region" description="Helical" evidence="7">
    <location>
        <begin position="174"/>
        <end position="192"/>
    </location>
</feature>
<keyword evidence="6 7" id="KW-0472">Membrane</keyword>
<dbReference type="GO" id="GO:0016020">
    <property type="term" value="C:membrane"/>
    <property type="evidence" value="ECO:0007669"/>
    <property type="project" value="UniProtKB-SubCell"/>
</dbReference>
<evidence type="ECO:0000256" key="1">
    <source>
        <dbReference type="ARBA" id="ARBA00004141"/>
    </source>
</evidence>
<feature type="transmembrane region" description="Helical" evidence="7">
    <location>
        <begin position="150"/>
        <end position="168"/>
    </location>
</feature>
<protein>
    <submittedName>
        <fullName evidence="9">Rhomboid family intramembrane serine protease</fullName>
    </submittedName>
</protein>
<feature type="domain" description="Peptidase S54 rhomboid" evidence="8">
    <location>
        <begin position="56"/>
        <end position="193"/>
    </location>
</feature>
<accession>A0AAW5E2W7</accession>
<evidence type="ECO:0000256" key="2">
    <source>
        <dbReference type="ARBA" id="ARBA00009045"/>
    </source>
</evidence>
<dbReference type="GO" id="GO:0004252">
    <property type="term" value="F:serine-type endopeptidase activity"/>
    <property type="evidence" value="ECO:0007669"/>
    <property type="project" value="InterPro"/>
</dbReference>
<dbReference type="RefSeq" id="WP_240257177.1">
    <property type="nucleotide sequence ID" value="NZ_JAKTTI010000037.1"/>
</dbReference>
<gene>
    <name evidence="9" type="ORF">MJG50_18135</name>
</gene>
<feature type="transmembrane region" description="Helical" evidence="7">
    <location>
        <begin position="121"/>
        <end position="138"/>
    </location>
</feature>
<dbReference type="AlphaFoldDB" id="A0AAW5E2W7"/>
<dbReference type="PANTHER" id="PTHR43731:SF14">
    <property type="entry name" value="PRESENILIN-ASSOCIATED RHOMBOID-LIKE PROTEIN, MITOCHONDRIAL"/>
    <property type="match status" value="1"/>
</dbReference>
<dbReference type="InterPro" id="IPR035952">
    <property type="entry name" value="Rhomboid-like_sf"/>
</dbReference>
<organism evidence="9 10">
    <name type="scientific">Fredinandcohnia quinoae</name>
    <dbReference type="NCBI Taxonomy" id="2918902"/>
    <lineage>
        <taxon>Bacteria</taxon>
        <taxon>Bacillati</taxon>
        <taxon>Bacillota</taxon>
        <taxon>Bacilli</taxon>
        <taxon>Bacillales</taxon>
        <taxon>Bacillaceae</taxon>
        <taxon>Fredinandcohnia</taxon>
    </lineage>
</organism>
<evidence type="ECO:0000256" key="5">
    <source>
        <dbReference type="ARBA" id="ARBA00022989"/>
    </source>
</evidence>
<keyword evidence="10" id="KW-1185">Reference proteome</keyword>
<comment type="subcellular location">
    <subcellularLocation>
        <location evidence="1">Membrane</location>
        <topology evidence="1">Multi-pass membrane protein</topology>
    </subcellularLocation>
</comment>
<comment type="caution">
    <text evidence="9">The sequence shown here is derived from an EMBL/GenBank/DDBJ whole genome shotgun (WGS) entry which is preliminary data.</text>
</comment>
<dbReference type="SUPFAM" id="SSF144091">
    <property type="entry name" value="Rhomboid-like"/>
    <property type="match status" value="1"/>
</dbReference>
<dbReference type="Pfam" id="PF01694">
    <property type="entry name" value="Rhomboid"/>
    <property type="match status" value="1"/>
</dbReference>
<keyword evidence="9" id="KW-0645">Protease</keyword>
<evidence type="ECO:0000259" key="8">
    <source>
        <dbReference type="Pfam" id="PF01694"/>
    </source>
</evidence>
<keyword evidence="3 7" id="KW-0812">Transmembrane</keyword>
<dbReference type="InterPro" id="IPR050925">
    <property type="entry name" value="Rhomboid_protease_S54"/>
</dbReference>
<dbReference type="EMBL" id="JAKTTI010000037">
    <property type="protein sequence ID" value="MCH1627257.1"/>
    <property type="molecule type" value="Genomic_DNA"/>
</dbReference>
<dbReference type="PANTHER" id="PTHR43731">
    <property type="entry name" value="RHOMBOID PROTEASE"/>
    <property type="match status" value="1"/>
</dbReference>
<feature type="transmembrane region" description="Helical" evidence="7">
    <location>
        <begin position="65"/>
        <end position="85"/>
    </location>
</feature>
<dbReference type="Gene3D" id="1.20.1540.10">
    <property type="entry name" value="Rhomboid-like"/>
    <property type="match status" value="1"/>
</dbReference>
<keyword evidence="5 7" id="KW-1133">Transmembrane helix</keyword>
<dbReference type="InterPro" id="IPR022764">
    <property type="entry name" value="Peptidase_S54_rhomboid_dom"/>
</dbReference>
<dbReference type="Proteomes" id="UP001431131">
    <property type="component" value="Unassembled WGS sequence"/>
</dbReference>
<sequence length="242" mass="27352">MFTRTESFRSFLRFYPIISIIVAIHIILWLLINSSLPLGDTLAQQMVGFNFLIAEGEYWRLITPIFVHGGFGHMLFNSFSLILFGPALERMMGKVKFIVAYIFAGVIANIATYYFEPLNFAHVGSSGAIFGLFGIYLYMVVIRKDLIDQANSQLIMTILVIGLIMTFINSNVNIIAHIFGFVAGAIIAPLLLPKRSLSHQPLSTFNRSVGERKRIQIPREFSPKHIVWLIIIILVIIGIIYK</sequence>
<keyword evidence="4" id="KW-0378">Hydrolase</keyword>
<comment type="similarity">
    <text evidence="2">Belongs to the peptidase S54 family.</text>
</comment>
<evidence type="ECO:0000256" key="7">
    <source>
        <dbReference type="SAM" id="Phobius"/>
    </source>
</evidence>
<evidence type="ECO:0000313" key="9">
    <source>
        <dbReference type="EMBL" id="MCH1627257.1"/>
    </source>
</evidence>
<reference evidence="9" key="1">
    <citation type="submission" date="2022-02" db="EMBL/GenBank/DDBJ databases">
        <title>Fredinandcohnia quinoae sp. nov. isolated from Chenopodium quinoa seeds.</title>
        <authorList>
            <person name="Saati-Santamaria Z."/>
            <person name="Flores-Felix J.D."/>
            <person name="Igual J.M."/>
            <person name="Velazquez E."/>
            <person name="Garcia-Fraile P."/>
            <person name="Martinez-Molina E."/>
        </authorList>
    </citation>
    <scope>NUCLEOTIDE SEQUENCE</scope>
    <source>
        <strain evidence="9">SECRCQ15</strain>
    </source>
</reference>
<feature type="transmembrane region" description="Helical" evidence="7">
    <location>
        <begin position="97"/>
        <end position="115"/>
    </location>
</feature>
<evidence type="ECO:0000256" key="6">
    <source>
        <dbReference type="ARBA" id="ARBA00023136"/>
    </source>
</evidence>
<proteinExistence type="inferred from homology"/>
<dbReference type="GO" id="GO:0006508">
    <property type="term" value="P:proteolysis"/>
    <property type="evidence" value="ECO:0007669"/>
    <property type="project" value="UniProtKB-KW"/>
</dbReference>
<feature type="transmembrane region" description="Helical" evidence="7">
    <location>
        <begin position="221"/>
        <end position="241"/>
    </location>
</feature>